<reference evidence="2" key="2">
    <citation type="submission" date="2022-01" db="EMBL/GenBank/DDBJ databases">
        <authorList>
            <person name="Yamashiro T."/>
            <person name="Shiraishi A."/>
            <person name="Satake H."/>
            <person name="Nakayama K."/>
        </authorList>
    </citation>
    <scope>NUCLEOTIDE SEQUENCE</scope>
</reference>
<organism evidence="2 3">
    <name type="scientific">Tanacetum coccineum</name>
    <dbReference type="NCBI Taxonomy" id="301880"/>
    <lineage>
        <taxon>Eukaryota</taxon>
        <taxon>Viridiplantae</taxon>
        <taxon>Streptophyta</taxon>
        <taxon>Embryophyta</taxon>
        <taxon>Tracheophyta</taxon>
        <taxon>Spermatophyta</taxon>
        <taxon>Magnoliopsida</taxon>
        <taxon>eudicotyledons</taxon>
        <taxon>Gunneridae</taxon>
        <taxon>Pentapetalae</taxon>
        <taxon>asterids</taxon>
        <taxon>campanulids</taxon>
        <taxon>Asterales</taxon>
        <taxon>Asteraceae</taxon>
        <taxon>Asteroideae</taxon>
        <taxon>Anthemideae</taxon>
        <taxon>Anthemidinae</taxon>
        <taxon>Tanacetum</taxon>
    </lineage>
</organism>
<accession>A0ABQ5EGS4</accession>
<feature type="region of interest" description="Disordered" evidence="1">
    <location>
        <begin position="129"/>
        <end position="149"/>
    </location>
</feature>
<dbReference type="CDD" id="cd09272">
    <property type="entry name" value="RNase_HI_RT_Ty1"/>
    <property type="match status" value="1"/>
</dbReference>
<protein>
    <recommendedName>
        <fullName evidence="4">Reverse transcriptase Ty1/copia-type domain-containing protein</fullName>
    </recommendedName>
</protein>
<feature type="compositionally biased region" description="Basic and acidic residues" evidence="1">
    <location>
        <begin position="134"/>
        <end position="149"/>
    </location>
</feature>
<keyword evidence="3" id="KW-1185">Reference proteome</keyword>
<evidence type="ECO:0008006" key="4">
    <source>
        <dbReference type="Google" id="ProtNLM"/>
    </source>
</evidence>
<reference evidence="2" key="1">
    <citation type="journal article" date="2022" name="Int. J. Mol. Sci.">
        <title>Draft Genome of Tanacetum Coccineum: Genomic Comparison of Closely Related Tanacetum-Family Plants.</title>
        <authorList>
            <person name="Yamashiro T."/>
            <person name="Shiraishi A."/>
            <person name="Nakayama K."/>
            <person name="Satake H."/>
        </authorList>
    </citation>
    <scope>NUCLEOTIDE SEQUENCE</scope>
</reference>
<gene>
    <name evidence="2" type="ORF">Tco_0976285</name>
</gene>
<dbReference type="Proteomes" id="UP001151760">
    <property type="component" value="Unassembled WGS sequence"/>
</dbReference>
<dbReference type="PANTHER" id="PTHR11439">
    <property type="entry name" value="GAG-POL-RELATED RETROTRANSPOSON"/>
    <property type="match status" value="1"/>
</dbReference>
<dbReference type="PANTHER" id="PTHR11439:SF495">
    <property type="entry name" value="REVERSE TRANSCRIPTASE, RNA-DEPENDENT DNA POLYMERASE-RELATED"/>
    <property type="match status" value="1"/>
</dbReference>
<evidence type="ECO:0000313" key="2">
    <source>
        <dbReference type="EMBL" id="GJT50128.1"/>
    </source>
</evidence>
<dbReference type="EMBL" id="BQNB010016295">
    <property type="protein sequence ID" value="GJT50128.1"/>
    <property type="molecule type" value="Genomic_DNA"/>
</dbReference>
<evidence type="ECO:0000256" key="1">
    <source>
        <dbReference type="SAM" id="MobiDB-lite"/>
    </source>
</evidence>
<proteinExistence type="predicted"/>
<sequence length="432" mass="48636">MSYLTDYEEIDGGYVAFGGNPKRGKITGRGSLMVKAVFDDGLLVWGTQSYCIALEYSTCRTRIVEENLHVQFSENTPNIARSGPNWLFDIDALTNSMNYKPVVAGNQSNGNAGTKAYDGASKARMESISNLSSDDGRRCGEDSRNSDGMNHEEEVIKTSIELPDDLNIPPLEDIVYSDDDEDVGEEADMNNLDALQVKHKEDGIFISQEKYVTEILKKFGFTDVKTASTPMETQKILFKDEDSEEVDIHLYRSMIGSLMYLTSSTPDIMFVVCAYARYQVNPKVSHLYTLKRIFRYLKGQPKLGLWYPKDSPFDLVAYIDSDYARASLDRKSTTRGCQFLGCRLISWQCKKQTVVANSTTEAEYVAASILVLTTQLRKTVTRKYMLQALVDGKKIIITESIVRRDIQLEDAEVLRLLHGMSLVALWHLQSSV</sequence>
<evidence type="ECO:0000313" key="3">
    <source>
        <dbReference type="Proteomes" id="UP001151760"/>
    </source>
</evidence>
<comment type="caution">
    <text evidence="2">The sequence shown here is derived from an EMBL/GenBank/DDBJ whole genome shotgun (WGS) entry which is preliminary data.</text>
</comment>
<name>A0ABQ5EGS4_9ASTR</name>